<reference evidence="6" key="1">
    <citation type="journal article" date="2019" name="Int. J. Syst. Evol. Microbiol.">
        <title>The Global Catalogue of Microorganisms (GCM) 10K type strain sequencing project: providing services to taxonomists for standard genome sequencing and annotation.</title>
        <authorList>
            <consortium name="The Broad Institute Genomics Platform"/>
            <consortium name="The Broad Institute Genome Sequencing Center for Infectious Disease"/>
            <person name="Wu L."/>
            <person name="Ma J."/>
        </authorList>
    </citation>
    <scope>NUCLEOTIDE SEQUENCE [LARGE SCALE GENOMIC DNA]</scope>
    <source>
        <strain evidence="6">NBRC 103632</strain>
    </source>
</reference>
<dbReference type="PANTHER" id="PTHR11559">
    <property type="entry name" value="CARBOXYLESTERASE"/>
    <property type="match status" value="1"/>
</dbReference>
<dbReference type="RefSeq" id="WP_380803489.1">
    <property type="nucleotide sequence ID" value="NZ_JBHSFZ010000010.1"/>
</dbReference>
<organism evidence="5 6">
    <name type="scientific">Sphingobium tyrosinilyticum</name>
    <dbReference type="NCBI Taxonomy" id="2715436"/>
    <lineage>
        <taxon>Bacteria</taxon>
        <taxon>Pseudomonadati</taxon>
        <taxon>Pseudomonadota</taxon>
        <taxon>Alphaproteobacteria</taxon>
        <taxon>Sphingomonadales</taxon>
        <taxon>Sphingomonadaceae</taxon>
        <taxon>Sphingobium</taxon>
    </lineage>
</organism>
<sequence length="509" mass="53850">MRATRYLAGMASFSLIGSALTAAPAAQAPVVTTASGPVRGVAQGAGGIFKGIPFAQTTGGDHRWTPPRPALPWTASFDASQFGPICPQPERPDYRSERQSEDCLSINVATPSFSGKKPVLVLIHGGAFFVGSGAELFDDAARAYNERGILVVSLNYRLGRLGFFSHPGLRAEQPGAPTGNYWLMDQVAGLNWVHSNIARFGGDPDKVTIMGCSAGGSSINALMTSPKSRGLFARASAHSGGGINNATRPQAQAEREGVAFAARAGVTGEGGQAITALRRLDPAAIMAADPGPPNFGAVVDGEMIPQETAIAFAKGDIARVPYIAGSTSNEASIFGLMGFDEKALRDRFGIDVAAVRKIYDPATKLSPAELLRQVQTDFIFTSAATATAGLAARWQPSWSYYFAYVPTAERGKVAGAPHCADFGYTLGAAKASQGAENARLAAMMQGYWTNFIKTGNPNGSGLPQWSQYKGAHRGPLLIDSKTTVTPNFRATQIAYWWKLWAERTGQKLP</sequence>
<keyword evidence="3" id="KW-0732">Signal</keyword>
<protein>
    <recommendedName>
        <fullName evidence="3">Carboxylic ester hydrolase</fullName>
        <ecNumber evidence="3">3.1.1.-</ecNumber>
    </recommendedName>
</protein>
<dbReference type="Pfam" id="PF00135">
    <property type="entry name" value="COesterase"/>
    <property type="match status" value="1"/>
</dbReference>
<evidence type="ECO:0000256" key="2">
    <source>
        <dbReference type="ARBA" id="ARBA00022801"/>
    </source>
</evidence>
<dbReference type="PROSITE" id="PS00122">
    <property type="entry name" value="CARBOXYLESTERASE_B_1"/>
    <property type="match status" value="1"/>
</dbReference>
<feature type="chain" id="PRO_5044989752" description="Carboxylic ester hydrolase" evidence="3">
    <location>
        <begin position="22"/>
        <end position="509"/>
    </location>
</feature>
<dbReference type="InterPro" id="IPR029058">
    <property type="entry name" value="AB_hydrolase_fold"/>
</dbReference>
<accession>A0ABV9EYG5</accession>
<evidence type="ECO:0000313" key="6">
    <source>
        <dbReference type="Proteomes" id="UP001595957"/>
    </source>
</evidence>
<comment type="caution">
    <text evidence="5">The sequence shown here is derived from an EMBL/GenBank/DDBJ whole genome shotgun (WGS) entry which is preliminary data.</text>
</comment>
<evidence type="ECO:0000256" key="1">
    <source>
        <dbReference type="ARBA" id="ARBA00005964"/>
    </source>
</evidence>
<name>A0ABV9EYG5_9SPHN</name>
<dbReference type="InterPro" id="IPR050309">
    <property type="entry name" value="Type-B_Carboxylest/Lipase"/>
</dbReference>
<evidence type="ECO:0000259" key="4">
    <source>
        <dbReference type="Pfam" id="PF00135"/>
    </source>
</evidence>
<feature type="signal peptide" evidence="3">
    <location>
        <begin position="1"/>
        <end position="21"/>
    </location>
</feature>
<comment type="similarity">
    <text evidence="1 3">Belongs to the type-B carboxylesterase/lipase family.</text>
</comment>
<keyword evidence="2 3" id="KW-0378">Hydrolase</keyword>
<keyword evidence="6" id="KW-1185">Reference proteome</keyword>
<dbReference type="InterPro" id="IPR019826">
    <property type="entry name" value="Carboxylesterase_B_AS"/>
</dbReference>
<evidence type="ECO:0000256" key="3">
    <source>
        <dbReference type="RuleBase" id="RU361235"/>
    </source>
</evidence>
<proteinExistence type="inferred from homology"/>
<dbReference type="Proteomes" id="UP001595957">
    <property type="component" value="Unassembled WGS sequence"/>
</dbReference>
<gene>
    <name evidence="5" type="ORF">ACFO3E_07145</name>
</gene>
<evidence type="ECO:0000313" key="5">
    <source>
        <dbReference type="EMBL" id="MFC4593968.1"/>
    </source>
</evidence>
<dbReference type="SUPFAM" id="SSF53474">
    <property type="entry name" value="alpha/beta-Hydrolases"/>
    <property type="match status" value="1"/>
</dbReference>
<dbReference type="InterPro" id="IPR002018">
    <property type="entry name" value="CarbesteraseB"/>
</dbReference>
<dbReference type="Gene3D" id="3.40.50.1820">
    <property type="entry name" value="alpha/beta hydrolase"/>
    <property type="match status" value="1"/>
</dbReference>
<feature type="domain" description="Carboxylesterase type B" evidence="4">
    <location>
        <begin position="28"/>
        <end position="496"/>
    </location>
</feature>
<dbReference type="EC" id="3.1.1.-" evidence="3"/>
<dbReference type="EMBL" id="JBHSFZ010000010">
    <property type="protein sequence ID" value="MFC4593968.1"/>
    <property type="molecule type" value="Genomic_DNA"/>
</dbReference>